<keyword evidence="3" id="KW-1185">Reference proteome</keyword>
<comment type="caution">
    <text evidence="2">The sequence shown here is derived from an EMBL/GenBank/DDBJ whole genome shotgun (WGS) entry which is preliminary data.</text>
</comment>
<feature type="signal peptide" evidence="1">
    <location>
        <begin position="1"/>
        <end position="21"/>
    </location>
</feature>
<keyword evidence="1" id="KW-0732">Signal</keyword>
<feature type="chain" id="PRO_5040307028" evidence="1">
    <location>
        <begin position="22"/>
        <end position="180"/>
    </location>
</feature>
<accession>A0A9P5TY97</accession>
<evidence type="ECO:0000313" key="2">
    <source>
        <dbReference type="EMBL" id="KAF9060255.1"/>
    </source>
</evidence>
<evidence type="ECO:0000313" key="3">
    <source>
        <dbReference type="Proteomes" id="UP000772434"/>
    </source>
</evidence>
<gene>
    <name evidence="2" type="ORF">BDP27DRAFT_1370700</name>
</gene>
<proteinExistence type="predicted"/>
<organism evidence="2 3">
    <name type="scientific">Rhodocollybia butyracea</name>
    <dbReference type="NCBI Taxonomy" id="206335"/>
    <lineage>
        <taxon>Eukaryota</taxon>
        <taxon>Fungi</taxon>
        <taxon>Dikarya</taxon>
        <taxon>Basidiomycota</taxon>
        <taxon>Agaricomycotina</taxon>
        <taxon>Agaricomycetes</taxon>
        <taxon>Agaricomycetidae</taxon>
        <taxon>Agaricales</taxon>
        <taxon>Marasmiineae</taxon>
        <taxon>Omphalotaceae</taxon>
        <taxon>Rhodocollybia</taxon>
    </lineage>
</organism>
<name>A0A9P5TY97_9AGAR</name>
<evidence type="ECO:0000256" key="1">
    <source>
        <dbReference type="SAM" id="SignalP"/>
    </source>
</evidence>
<sequence>MRVKIPFASVLFVASLSCIWATPIAVDRGSMIQEHSESHMNERATHAIQACAPIQGSGALGKRGQKQGTLKPEKHATVTVKYEVESFKLIQATKDDVDEPVCIFITESFHKKGITLDMKIPNSTNVLPVGAIAVFEFKVKDNSDPESERVTFSGTWDPRTSYGSLWQWQLFYDSQHEFLL</sequence>
<dbReference type="EMBL" id="JADNRY010000252">
    <property type="protein sequence ID" value="KAF9060255.1"/>
    <property type="molecule type" value="Genomic_DNA"/>
</dbReference>
<reference evidence="2" key="1">
    <citation type="submission" date="2020-11" db="EMBL/GenBank/DDBJ databases">
        <authorList>
            <consortium name="DOE Joint Genome Institute"/>
            <person name="Ahrendt S."/>
            <person name="Riley R."/>
            <person name="Andreopoulos W."/>
            <person name="Labutti K."/>
            <person name="Pangilinan J."/>
            <person name="Ruiz-Duenas F.J."/>
            <person name="Barrasa J.M."/>
            <person name="Sanchez-Garcia M."/>
            <person name="Camarero S."/>
            <person name="Miyauchi S."/>
            <person name="Serrano A."/>
            <person name="Linde D."/>
            <person name="Babiker R."/>
            <person name="Drula E."/>
            <person name="Ayuso-Fernandez I."/>
            <person name="Pacheco R."/>
            <person name="Padilla G."/>
            <person name="Ferreira P."/>
            <person name="Barriuso J."/>
            <person name="Kellner H."/>
            <person name="Castanera R."/>
            <person name="Alfaro M."/>
            <person name="Ramirez L."/>
            <person name="Pisabarro A.G."/>
            <person name="Kuo A."/>
            <person name="Tritt A."/>
            <person name="Lipzen A."/>
            <person name="He G."/>
            <person name="Yan M."/>
            <person name="Ng V."/>
            <person name="Cullen D."/>
            <person name="Martin F."/>
            <person name="Rosso M.-N."/>
            <person name="Henrissat B."/>
            <person name="Hibbett D."/>
            <person name="Martinez A.T."/>
            <person name="Grigoriev I.V."/>
        </authorList>
    </citation>
    <scope>NUCLEOTIDE SEQUENCE</scope>
    <source>
        <strain evidence="2">AH 40177</strain>
    </source>
</reference>
<dbReference type="PROSITE" id="PS51257">
    <property type="entry name" value="PROKAR_LIPOPROTEIN"/>
    <property type="match status" value="1"/>
</dbReference>
<dbReference type="AlphaFoldDB" id="A0A9P5TY97"/>
<protein>
    <submittedName>
        <fullName evidence="2">Uncharacterized protein</fullName>
    </submittedName>
</protein>
<dbReference type="Proteomes" id="UP000772434">
    <property type="component" value="Unassembled WGS sequence"/>
</dbReference>